<dbReference type="InterPro" id="IPR013057">
    <property type="entry name" value="AA_transpt_TM"/>
</dbReference>
<evidence type="ECO:0000313" key="9">
    <source>
        <dbReference type="Proteomes" id="UP000186817"/>
    </source>
</evidence>
<dbReference type="OrthoDB" id="436821at2759"/>
<feature type="compositionally biased region" description="Acidic residues" evidence="5">
    <location>
        <begin position="225"/>
        <end position="241"/>
    </location>
</feature>
<comment type="subcellular location">
    <subcellularLocation>
        <location evidence="1">Membrane</location>
        <topology evidence="1">Multi-pass membrane protein</topology>
    </subcellularLocation>
</comment>
<feature type="region of interest" description="Disordered" evidence="5">
    <location>
        <begin position="1396"/>
        <end position="1420"/>
    </location>
</feature>
<feature type="region of interest" description="Disordered" evidence="5">
    <location>
        <begin position="413"/>
        <end position="503"/>
    </location>
</feature>
<dbReference type="PANTHER" id="PTHR22950">
    <property type="entry name" value="AMINO ACID TRANSPORTER"/>
    <property type="match status" value="1"/>
</dbReference>
<feature type="transmembrane region" description="Helical" evidence="6">
    <location>
        <begin position="1761"/>
        <end position="1784"/>
    </location>
</feature>
<protein>
    <recommendedName>
        <fullName evidence="7">Amino acid transporter transmembrane domain-containing protein</fullName>
    </recommendedName>
</protein>
<reference evidence="8 9" key="1">
    <citation type="submission" date="2016-02" db="EMBL/GenBank/DDBJ databases">
        <title>Genome analysis of coral dinoflagellate symbionts highlights evolutionary adaptations to a symbiotic lifestyle.</title>
        <authorList>
            <person name="Aranda M."/>
            <person name="Li Y."/>
            <person name="Liew Y.J."/>
            <person name="Baumgarten S."/>
            <person name="Simakov O."/>
            <person name="Wilson M."/>
            <person name="Piel J."/>
            <person name="Ashoor H."/>
            <person name="Bougouffa S."/>
            <person name="Bajic V.B."/>
            <person name="Ryu T."/>
            <person name="Ravasi T."/>
            <person name="Bayer T."/>
            <person name="Micklem G."/>
            <person name="Kim H."/>
            <person name="Bhak J."/>
            <person name="Lajeunesse T.C."/>
            <person name="Voolstra C.R."/>
        </authorList>
    </citation>
    <scope>NUCLEOTIDE SEQUENCE [LARGE SCALE GENOMIC DNA]</scope>
    <source>
        <strain evidence="8 9">CCMP2467</strain>
    </source>
</reference>
<feature type="compositionally biased region" description="Basic residues" evidence="5">
    <location>
        <begin position="824"/>
        <end position="841"/>
    </location>
</feature>
<feature type="region of interest" description="Disordered" evidence="5">
    <location>
        <begin position="151"/>
        <end position="296"/>
    </location>
</feature>
<evidence type="ECO:0000259" key="7">
    <source>
        <dbReference type="Pfam" id="PF01490"/>
    </source>
</evidence>
<feature type="compositionally biased region" description="Pro residues" evidence="5">
    <location>
        <begin position="1152"/>
        <end position="1168"/>
    </location>
</feature>
<evidence type="ECO:0000256" key="3">
    <source>
        <dbReference type="ARBA" id="ARBA00022989"/>
    </source>
</evidence>
<dbReference type="GO" id="GO:0016020">
    <property type="term" value="C:membrane"/>
    <property type="evidence" value="ECO:0007669"/>
    <property type="project" value="UniProtKB-SubCell"/>
</dbReference>
<feature type="region of interest" description="Disordered" evidence="5">
    <location>
        <begin position="1124"/>
        <end position="1208"/>
    </location>
</feature>
<feature type="domain" description="Amino acid transporter transmembrane" evidence="7">
    <location>
        <begin position="1549"/>
        <end position="1758"/>
    </location>
</feature>
<comment type="caution">
    <text evidence="8">The sequence shown here is derived from an EMBL/GenBank/DDBJ whole genome shotgun (WGS) entry which is preliminary data.</text>
</comment>
<evidence type="ECO:0000256" key="4">
    <source>
        <dbReference type="ARBA" id="ARBA00023136"/>
    </source>
</evidence>
<accession>A0A1Q9EU80</accession>
<dbReference type="GO" id="GO:0015179">
    <property type="term" value="F:L-amino acid transmembrane transporter activity"/>
    <property type="evidence" value="ECO:0007669"/>
    <property type="project" value="TreeGrafter"/>
</dbReference>
<proteinExistence type="predicted"/>
<feature type="compositionally biased region" description="Basic and acidic residues" evidence="5">
    <location>
        <begin position="439"/>
        <end position="449"/>
    </location>
</feature>
<feature type="transmembrane region" description="Helical" evidence="6">
    <location>
        <begin position="1614"/>
        <end position="1634"/>
    </location>
</feature>
<evidence type="ECO:0000256" key="1">
    <source>
        <dbReference type="ARBA" id="ARBA00004141"/>
    </source>
</evidence>
<keyword evidence="9" id="KW-1185">Reference proteome</keyword>
<organism evidence="8 9">
    <name type="scientific">Symbiodinium microadriaticum</name>
    <name type="common">Dinoflagellate</name>
    <name type="synonym">Zooxanthella microadriatica</name>
    <dbReference type="NCBI Taxonomy" id="2951"/>
    <lineage>
        <taxon>Eukaryota</taxon>
        <taxon>Sar</taxon>
        <taxon>Alveolata</taxon>
        <taxon>Dinophyceae</taxon>
        <taxon>Suessiales</taxon>
        <taxon>Symbiodiniaceae</taxon>
        <taxon>Symbiodinium</taxon>
    </lineage>
</organism>
<keyword evidence="4 6" id="KW-0472">Membrane</keyword>
<evidence type="ECO:0000313" key="8">
    <source>
        <dbReference type="EMBL" id="OLQ10968.1"/>
    </source>
</evidence>
<feature type="transmembrane region" description="Helical" evidence="6">
    <location>
        <begin position="1646"/>
        <end position="1669"/>
    </location>
</feature>
<feature type="transmembrane region" description="Helical" evidence="6">
    <location>
        <begin position="1306"/>
        <end position="1327"/>
    </location>
</feature>
<feature type="compositionally biased region" description="Polar residues" evidence="5">
    <location>
        <begin position="1178"/>
        <end position="1205"/>
    </location>
</feature>
<feature type="region of interest" description="Disordered" evidence="5">
    <location>
        <begin position="1021"/>
        <end position="1048"/>
    </location>
</feature>
<feature type="compositionally biased region" description="Basic and acidic residues" evidence="5">
    <location>
        <begin position="1032"/>
        <end position="1045"/>
    </location>
</feature>
<feature type="region of interest" description="Disordered" evidence="5">
    <location>
        <begin position="578"/>
        <end position="631"/>
    </location>
</feature>
<feature type="compositionally biased region" description="Basic and acidic residues" evidence="5">
    <location>
        <begin position="151"/>
        <end position="162"/>
    </location>
</feature>
<dbReference type="EMBL" id="LSRX01000068">
    <property type="protein sequence ID" value="OLQ10968.1"/>
    <property type="molecule type" value="Genomic_DNA"/>
</dbReference>
<evidence type="ECO:0000256" key="2">
    <source>
        <dbReference type="ARBA" id="ARBA00022692"/>
    </source>
</evidence>
<gene>
    <name evidence="8" type="ORF">AK812_SmicGene5271</name>
</gene>
<feature type="compositionally biased region" description="Basic and acidic residues" evidence="5">
    <location>
        <begin position="207"/>
        <end position="224"/>
    </location>
</feature>
<sequence>MGRVKPDPVRTQILKDFYRTLLMENDWKKTRMEVPINFTFVNLFRGVVSVTEVEDMWNYRFVAKWLATFGLKIPTSLEAQMALEVTAYDFQLLGSKAAKNKVEGWSRTEGDLQRSLISYILDRSRRNEGYRSGHDNMAKLKYMVSFLRDEKKKDEAKSHDPSRQNTVTDGLGTREEEVQEALGEEEFMEGEEEEIGPDEDDPVADPEIFRAECTPHKERARRNDLEDDAEPLQDGSQDLEEDAKPLQGGSQDLEEDAKPHQDEKGTTMEVEVEKADQETKGHDAMKEHRGLKVPSKPVPASLAKAAEELANQIEKEAPEGLLQAEVGAVGGEAVVGAGAGRARSFTIRLDLEKFTGAAAYAEQPGDFACIEAKQPQSSVLFSAQILMFWLRSLIHDETRRRLLAALAEGCKGKKLKKKTPKTEPDDEKAPMETEEPDDEKAREEPERKPAGCKRSLAQEFDDAASPGNGKGDQKATANHGAMKEGQEQQQQQQQCSSDDLWGQDWNGDDYGDNHGWGYWYNRGWAADGWWGWGYNGRSNDWGRGSCYDGGEMWHNNDYIGPVLKNKPSWYRSATVHTMQDGAGTPAPTAATTTPSRSSHRKQASQTEPQTPEEEQEEKDKEEAKQLLSEKRKKRLHRARYMRFYRGITGMNAKTPPEVVQLGKVAQASSTRREMAYIYESWLASGENWTQSSVYLNITSSTGTRRRGVKRWLTFAEIERQYGPTVAKAIVDHKLTTPDLAETEVRFHPDAPGVEAPLSASRFSWLIGEWLGSLVFLLLSWQEAKQYFVLDNESFEDIKEDWVTRMFKAAEEDENKNRSSPSRSPKPKKKQSKAKAKAKSKSQAKDGEAKLAKAKQACTQSKNYRDAILKDMGPQLEVLKKKRDSLQSLVDESKVDQLEKPVGELSTLIEAWVFLTMLLSFPTFSTKWVMGPHRSSDKCDPLEQLRKGVRRWYMKPKGMNERFVHGFMCEDQMGYLKRLASRCPKITFERSALRIVGIRFLALQLKLRRCLHDAEIPDIALPGSEEQLPQKEVSSDEKLAGRREIEPSSLPSNVKDLREIVHGLAERKRMATEAQIHDETTLDVALSEGVPPGNDSLLTAPGLPTEVESGATRRTFPGFGGLIRWPGNPFAGRGSNPKPDGVTAGSLPAASHSPPPMPPPALPPPPHATPPTMSASASLQATISTGGLPTGGSQRPRSRQSMTSHASAVDMDLDIPDLDTQYAIEVSYGEPQRPMAVTEERHKISLKRTFFEMDLGAAERQQIFEEMGITEERLEELGIGETIFNLSNTMVGSGVLSVPYAFRLTRYVAVALLALVVAMTAFTAMLIGQALELAASRPGAESTPPSRRDFGFLAEVAFGQQLGSKNHARVFPGKKLEAKHGRLDIWKCCTSKLKERGSASRKPLPDGGRPARASGPIRTSHAWSRLDESGTSFSVNPFVDFCNTLSSSMQSPVAVSTWKRCLETFEYAFPHFGDTFRALDNNKASPPVEIPPDPVDNLAPALIQDLRSLPDLYTEGGATVRASDSCYSAAETCIIAITTAMELWLAVVTFLVMSGINAQGLLGMDEAHAVAFCTMITAVMVFIPLRVYAYVSLAFQMDQWNWPGFSAPEGVGDVFRAYGLIIFCFAGHPCFPALHQSMSDRSKWEPCVTFSFLVAAGYYVCLGLLAFLALGTNMRTSKPLALKLAVKIQLTAPVLLRVVLTCLRVWPTGGELSLLDFGPSAMIVLATGFSACILAGHLAALASLCGAFLVNLTSVILPQVKLGLCWAAVGLGIVAGVAGTAMAVVDFFHSPGDTS</sequence>
<feature type="transmembrane region" description="Helical" evidence="6">
    <location>
        <begin position="1720"/>
        <end position="1749"/>
    </location>
</feature>
<feature type="transmembrane region" description="Helical" evidence="6">
    <location>
        <begin position="1542"/>
        <end position="1561"/>
    </location>
</feature>
<keyword evidence="3 6" id="KW-1133">Transmembrane helix</keyword>
<dbReference type="Proteomes" id="UP000186817">
    <property type="component" value="Unassembled WGS sequence"/>
</dbReference>
<feature type="compositionally biased region" description="Acidic residues" evidence="5">
    <location>
        <begin position="177"/>
        <end position="204"/>
    </location>
</feature>
<feature type="compositionally biased region" description="Basic and acidic residues" evidence="5">
    <location>
        <begin position="420"/>
        <end position="431"/>
    </location>
</feature>
<name>A0A1Q9EU80_SYMMI</name>
<feature type="compositionally biased region" description="Low complexity" evidence="5">
    <location>
        <begin position="584"/>
        <end position="594"/>
    </location>
</feature>
<dbReference type="Pfam" id="PF01490">
    <property type="entry name" value="Aa_trans"/>
    <property type="match status" value="2"/>
</dbReference>
<feature type="domain" description="Amino acid transporter transmembrane" evidence="7">
    <location>
        <begin position="1278"/>
        <end position="1360"/>
    </location>
</feature>
<feature type="compositionally biased region" description="Basic and acidic residues" evidence="5">
    <location>
        <begin position="617"/>
        <end position="629"/>
    </location>
</feature>
<evidence type="ECO:0000256" key="6">
    <source>
        <dbReference type="SAM" id="Phobius"/>
    </source>
</evidence>
<feature type="compositionally biased region" description="Basic and acidic residues" evidence="5">
    <location>
        <begin position="256"/>
        <end position="290"/>
    </location>
</feature>
<evidence type="ECO:0000256" key="5">
    <source>
        <dbReference type="SAM" id="MobiDB-lite"/>
    </source>
</evidence>
<feature type="transmembrane region" description="Helical" evidence="6">
    <location>
        <begin position="1568"/>
        <end position="1594"/>
    </location>
</feature>
<feature type="region of interest" description="Disordered" evidence="5">
    <location>
        <begin position="810"/>
        <end position="854"/>
    </location>
</feature>
<keyword evidence="2 6" id="KW-0812">Transmembrane</keyword>